<evidence type="ECO:0000313" key="3">
    <source>
        <dbReference type="Proteomes" id="UP000051645"/>
    </source>
</evidence>
<organism evidence="1 4">
    <name type="scientific">Lactobacillus selangorensis</name>
    <dbReference type="NCBI Taxonomy" id="81857"/>
    <lineage>
        <taxon>Bacteria</taxon>
        <taxon>Bacillati</taxon>
        <taxon>Bacillota</taxon>
        <taxon>Bacilli</taxon>
        <taxon>Lactobacillales</taxon>
        <taxon>Lactobacillaceae</taxon>
        <taxon>Lactobacillus</taxon>
    </lineage>
</organism>
<evidence type="ECO:0000313" key="2">
    <source>
        <dbReference type="EMBL" id="KRN32633.1"/>
    </source>
</evidence>
<evidence type="ECO:0000313" key="4">
    <source>
        <dbReference type="Proteomes" id="UP000051751"/>
    </source>
</evidence>
<dbReference type="EMBL" id="JQAZ01000002">
    <property type="protein sequence ID" value="KRN32633.1"/>
    <property type="molecule type" value="Genomic_DNA"/>
</dbReference>
<dbReference type="Proteomes" id="UP000051751">
    <property type="component" value="Unassembled WGS sequence"/>
</dbReference>
<accession>A0A0R2FVP4</accession>
<dbReference type="AlphaFoldDB" id="A0A0R2FVP4"/>
<dbReference type="Gene3D" id="3.40.50.1000">
    <property type="entry name" value="HAD superfamily/HAD-like"/>
    <property type="match status" value="1"/>
</dbReference>
<proteinExistence type="predicted"/>
<name>A0A0R2FVP4_9LACO</name>
<evidence type="ECO:0000313" key="1">
    <source>
        <dbReference type="EMBL" id="KRN28957.1"/>
    </source>
</evidence>
<dbReference type="EMBL" id="JQAT01000002">
    <property type="protein sequence ID" value="KRN28957.1"/>
    <property type="molecule type" value="Genomic_DNA"/>
</dbReference>
<keyword evidence="3" id="KW-1185">Reference proteome</keyword>
<reference evidence="3 4" key="1">
    <citation type="journal article" date="2015" name="Genome Announc.">
        <title>Expanding the biotechnology potential of lactobacilli through comparative genomics of 213 strains and associated genera.</title>
        <authorList>
            <person name="Sun Z."/>
            <person name="Harris H.M."/>
            <person name="McCann A."/>
            <person name="Guo C."/>
            <person name="Argimon S."/>
            <person name="Zhang W."/>
            <person name="Yang X."/>
            <person name="Jeffery I.B."/>
            <person name="Cooney J.C."/>
            <person name="Kagawa T.F."/>
            <person name="Liu W."/>
            <person name="Song Y."/>
            <person name="Salvetti E."/>
            <person name="Wrobel A."/>
            <person name="Rasinkangas P."/>
            <person name="Parkhill J."/>
            <person name="Rea M.C."/>
            <person name="O'Sullivan O."/>
            <person name="Ritari J."/>
            <person name="Douillard F.P."/>
            <person name="Paul Ross R."/>
            <person name="Yang R."/>
            <person name="Briner A.E."/>
            <person name="Felis G.E."/>
            <person name="de Vos W.M."/>
            <person name="Barrangou R."/>
            <person name="Klaenhammer T.R."/>
            <person name="Caufield P.W."/>
            <person name="Cui Y."/>
            <person name="Zhang H."/>
            <person name="O'Toole P.W."/>
        </authorList>
    </citation>
    <scope>NUCLEOTIDE SEQUENCE [LARGE SCALE GENOMIC DNA]</scope>
    <source>
        <strain evidence="1 4">ATCC BAA-66</strain>
        <strain evidence="2 3">DSM 13344</strain>
    </source>
</reference>
<dbReference type="RefSeq" id="WP_057768896.1">
    <property type="nucleotide sequence ID" value="NZ_JQAT01000002.1"/>
</dbReference>
<sequence length="193" mass="22119">MLTIDRLKLPQRQDLQPLKRPVWAFDLDGTVFSMKRVIHHFNDFTGKSLKLADMTDYSFAKVYGLPDEVAQKIIDETQTDVILNSNVLQKAADLAQRAWQHGYEVDIVTARKEQYLPATIQALKQGHIPYRKIYIGTNDKGPILEKIHAVHYFDDQGQLIQRLKNSSLDGKCELTLIDAPYNQGFECDDRMAV</sequence>
<dbReference type="InterPro" id="IPR036412">
    <property type="entry name" value="HAD-like_sf"/>
</dbReference>
<gene>
    <name evidence="1" type="ORF">IV38_GL001169</name>
    <name evidence="2" type="ORF">IV40_GL000684</name>
</gene>
<dbReference type="Proteomes" id="UP000051645">
    <property type="component" value="Unassembled WGS sequence"/>
</dbReference>
<comment type="caution">
    <text evidence="1">The sequence shown here is derived from an EMBL/GenBank/DDBJ whole genome shotgun (WGS) entry which is preliminary data.</text>
</comment>
<dbReference type="InterPro" id="IPR023214">
    <property type="entry name" value="HAD_sf"/>
</dbReference>
<dbReference type="PATRIC" id="fig|81857.3.peg.1175"/>
<dbReference type="STRING" id="81857.IV38_GL001169"/>
<protein>
    <submittedName>
        <fullName evidence="1">HAD superfamily phosphatase</fullName>
    </submittedName>
</protein>
<dbReference type="SUPFAM" id="SSF56784">
    <property type="entry name" value="HAD-like"/>
    <property type="match status" value="1"/>
</dbReference>
<dbReference type="OrthoDB" id="2471595at2"/>